<comment type="caution">
    <text evidence="3">The sequence shown here is derived from an EMBL/GenBank/DDBJ whole genome shotgun (WGS) entry which is preliminary data.</text>
</comment>
<dbReference type="EMBL" id="JAZHYN010000101">
    <property type="protein sequence ID" value="MEF3368151.1"/>
    <property type="molecule type" value="Genomic_DNA"/>
</dbReference>
<dbReference type="SUPFAM" id="SSF51445">
    <property type="entry name" value="(Trans)glycosidases"/>
    <property type="match status" value="1"/>
</dbReference>
<accession>A0ABU7XL82</accession>
<dbReference type="InterPro" id="IPR050226">
    <property type="entry name" value="NagZ_Beta-hexosaminidase"/>
</dbReference>
<proteinExistence type="inferred from homology"/>
<feature type="non-terminal residue" evidence="3">
    <location>
        <position position="118"/>
    </location>
</feature>
<evidence type="ECO:0000256" key="1">
    <source>
        <dbReference type="ARBA" id="ARBA00005336"/>
    </source>
</evidence>
<evidence type="ECO:0000313" key="3">
    <source>
        <dbReference type="EMBL" id="MEF3368151.1"/>
    </source>
</evidence>
<keyword evidence="2" id="KW-0378">Hydrolase</keyword>
<keyword evidence="4" id="KW-1185">Reference proteome</keyword>
<dbReference type="Proteomes" id="UP001350748">
    <property type="component" value="Unassembled WGS sequence"/>
</dbReference>
<organism evidence="3 4">
    <name type="scientific">Methylocystis borbori</name>
    <dbReference type="NCBI Taxonomy" id="3118750"/>
    <lineage>
        <taxon>Bacteria</taxon>
        <taxon>Pseudomonadati</taxon>
        <taxon>Pseudomonadota</taxon>
        <taxon>Alphaproteobacteria</taxon>
        <taxon>Hyphomicrobiales</taxon>
        <taxon>Methylocystaceae</taxon>
        <taxon>Methylocystis</taxon>
    </lineage>
</organism>
<dbReference type="Gene3D" id="3.20.20.300">
    <property type="entry name" value="Glycoside hydrolase, family 3, N-terminal domain"/>
    <property type="match status" value="1"/>
</dbReference>
<evidence type="ECO:0000313" key="4">
    <source>
        <dbReference type="Proteomes" id="UP001350748"/>
    </source>
</evidence>
<comment type="similarity">
    <text evidence="1">Belongs to the glycosyl hydrolase 3 family.</text>
</comment>
<sequence>MRAFICGLKGLALAPEERAFLREAAPWGVILFRRNVETRAQLARLTAEIREALGRAAPVLVDQEGGRVQRLAPPNWRAYPAAARFEAAGADAAQAERLAWLGARLIAYDLREVGIYVD</sequence>
<dbReference type="PANTHER" id="PTHR30480">
    <property type="entry name" value="BETA-HEXOSAMINIDASE-RELATED"/>
    <property type="match status" value="1"/>
</dbReference>
<evidence type="ECO:0000256" key="2">
    <source>
        <dbReference type="ARBA" id="ARBA00022801"/>
    </source>
</evidence>
<dbReference type="PANTHER" id="PTHR30480:SF13">
    <property type="entry name" value="BETA-HEXOSAMINIDASE"/>
    <property type="match status" value="1"/>
</dbReference>
<name>A0ABU7XL82_9HYPH</name>
<protein>
    <submittedName>
        <fullName evidence="3">Beta-hexosaminidase</fullName>
    </submittedName>
</protein>
<gene>
    <name evidence="3" type="ORF">V3H18_16570</name>
</gene>
<dbReference type="InterPro" id="IPR017853">
    <property type="entry name" value="GH"/>
</dbReference>
<reference evidence="3 4" key="1">
    <citation type="submission" date="2024-02" db="EMBL/GenBank/DDBJ databases">
        <authorList>
            <person name="Grouzdev D."/>
        </authorList>
    </citation>
    <scope>NUCLEOTIDE SEQUENCE [LARGE SCALE GENOMIC DNA]</scope>
    <source>
        <strain evidence="3 4">9N</strain>
    </source>
</reference>
<dbReference type="InterPro" id="IPR036962">
    <property type="entry name" value="Glyco_hydro_3_N_sf"/>
</dbReference>